<dbReference type="KEGG" id="ssam:E3D00_10455"/>
<geneLocation type="plasmid" evidence="2">
    <name>unnamed1</name>
</geneLocation>
<proteinExistence type="predicted"/>
<gene>
    <name evidence="2" type="ORF">E3D00_10455</name>
</gene>
<keyword evidence="2" id="KW-0614">Plasmid</keyword>
<evidence type="ECO:0000313" key="2">
    <source>
        <dbReference type="EMBL" id="QDH18109.1"/>
    </source>
</evidence>
<keyword evidence="3" id="KW-1185">Reference proteome</keyword>
<dbReference type="EMBL" id="CP038142">
    <property type="protein sequence ID" value="QDH18109.1"/>
    <property type="molecule type" value="Genomic_DNA"/>
</dbReference>
<sequence>MTYRGDRTSGFASPASQHVEQSLDLIQDVLSLQQPSRYPVRIEGDGLVERGIHTGDILIVDAAKPATLGCVVIASLEDDFKACEYTLQKGQPGISFLTASGRQFLSLEENNVSIWAVACGLVRATV</sequence>
<protein>
    <submittedName>
        <fullName evidence="2">S24 family peptidase</fullName>
    </submittedName>
</protein>
<dbReference type="RefSeq" id="WP_141462498.1">
    <property type="nucleotide sequence ID" value="NZ_CP038142.1"/>
</dbReference>
<dbReference type="Pfam" id="PF00717">
    <property type="entry name" value="Peptidase_S24"/>
    <property type="match status" value="1"/>
</dbReference>
<dbReference type="InterPro" id="IPR015927">
    <property type="entry name" value="Peptidase_S24_S26A/B/C"/>
</dbReference>
<dbReference type="AlphaFoldDB" id="A0A4Y6UKH3"/>
<feature type="domain" description="Peptidase S24/S26A/S26B/S26C" evidence="1">
    <location>
        <begin position="8"/>
        <end position="89"/>
    </location>
</feature>
<accession>A0A4Y6UKH3</accession>
<dbReference type="SUPFAM" id="SSF51306">
    <property type="entry name" value="LexA/Signal peptidase"/>
    <property type="match status" value="1"/>
</dbReference>
<dbReference type="OrthoDB" id="9802364at2"/>
<organism evidence="2 3">
    <name type="scientific">Swingsia samuiensis</name>
    <dbReference type="NCBI Taxonomy" id="1293412"/>
    <lineage>
        <taxon>Bacteria</taxon>
        <taxon>Pseudomonadati</taxon>
        <taxon>Pseudomonadota</taxon>
        <taxon>Alphaproteobacteria</taxon>
        <taxon>Acetobacterales</taxon>
        <taxon>Acetobacteraceae</taxon>
        <taxon>Swingsia</taxon>
    </lineage>
</organism>
<evidence type="ECO:0000313" key="3">
    <source>
        <dbReference type="Proteomes" id="UP000316313"/>
    </source>
</evidence>
<dbReference type="Proteomes" id="UP000316313">
    <property type="component" value="Plasmid unnamed1"/>
</dbReference>
<dbReference type="InterPro" id="IPR036286">
    <property type="entry name" value="LexA/Signal_pep-like_sf"/>
</dbReference>
<reference evidence="2 3" key="1">
    <citation type="submission" date="2019-03" db="EMBL/GenBank/DDBJ databases">
        <title>The complete genome sequence of Swingsia samuiensis NBRC107927(T).</title>
        <authorList>
            <person name="Chua K.-O."/>
            <person name="Chan K.-G."/>
            <person name="See-Too W.-S."/>
        </authorList>
    </citation>
    <scope>NUCLEOTIDE SEQUENCE [LARGE SCALE GENOMIC DNA]</scope>
    <source>
        <strain evidence="2 3">AH83</strain>
        <plasmid evidence="2 3">unnamed1</plasmid>
    </source>
</reference>
<evidence type="ECO:0000259" key="1">
    <source>
        <dbReference type="Pfam" id="PF00717"/>
    </source>
</evidence>
<dbReference type="Gene3D" id="2.10.109.10">
    <property type="entry name" value="Umud Fragment, subunit A"/>
    <property type="match status" value="1"/>
</dbReference>
<name>A0A4Y6UKH3_9PROT</name>